<dbReference type="STRING" id="907348.TresaDRAFT_2638"/>
<organism evidence="2 3">
    <name type="scientific">Treponema saccharophilum DSM 2985</name>
    <dbReference type="NCBI Taxonomy" id="907348"/>
    <lineage>
        <taxon>Bacteria</taxon>
        <taxon>Pseudomonadati</taxon>
        <taxon>Spirochaetota</taxon>
        <taxon>Spirochaetia</taxon>
        <taxon>Spirochaetales</taxon>
        <taxon>Treponemataceae</taxon>
        <taxon>Treponema</taxon>
    </lineage>
</organism>
<dbReference type="eggNOG" id="COG2604">
    <property type="taxonomic scope" value="Bacteria"/>
</dbReference>
<dbReference type="AlphaFoldDB" id="H7EH77"/>
<gene>
    <name evidence="2" type="ORF">TresaDRAFT_2638</name>
</gene>
<protein>
    <recommendedName>
        <fullName evidence="1">6-hydroxymethylpterin diphosphokinase MptE-like domain-containing protein</fullName>
    </recommendedName>
</protein>
<name>H7EH77_9SPIR</name>
<dbReference type="Proteomes" id="UP000003571">
    <property type="component" value="Unassembled WGS sequence"/>
</dbReference>
<dbReference type="Pfam" id="PF01973">
    <property type="entry name" value="MptE-like"/>
    <property type="match status" value="1"/>
</dbReference>
<evidence type="ECO:0000313" key="3">
    <source>
        <dbReference type="Proteomes" id="UP000003571"/>
    </source>
</evidence>
<dbReference type="PANTHER" id="PTHR41786:SF1">
    <property type="entry name" value="6-HYDROXYMETHYLPTERIN DIPHOSPHOKINASE MPTE-LIKE DOMAIN-CONTAINING PROTEIN"/>
    <property type="match status" value="1"/>
</dbReference>
<evidence type="ECO:0000313" key="2">
    <source>
        <dbReference type="EMBL" id="EIC03076.1"/>
    </source>
</evidence>
<dbReference type="OrthoDB" id="362850at2"/>
<dbReference type="InterPro" id="IPR002826">
    <property type="entry name" value="MptE-like"/>
</dbReference>
<dbReference type="EMBL" id="AGRW01000024">
    <property type="protein sequence ID" value="EIC03076.1"/>
    <property type="molecule type" value="Genomic_DNA"/>
</dbReference>
<dbReference type="RefSeq" id="WP_002701894.1">
    <property type="nucleotide sequence ID" value="NZ_AGRW01000024.1"/>
</dbReference>
<comment type="caution">
    <text evidence="2">The sequence shown here is derived from an EMBL/GenBank/DDBJ whole genome shotgun (WGS) entry which is preliminary data.</text>
</comment>
<reference evidence="2 3" key="1">
    <citation type="submission" date="2011-09" db="EMBL/GenBank/DDBJ databases">
        <title>The draft genome of Treponema saccharophilum DSM 2985.</title>
        <authorList>
            <consortium name="US DOE Joint Genome Institute (JGI-PGF)"/>
            <person name="Lucas S."/>
            <person name="Copeland A."/>
            <person name="Lapidus A."/>
            <person name="Glavina del Rio T."/>
            <person name="Dalin E."/>
            <person name="Tice H."/>
            <person name="Bruce D."/>
            <person name="Goodwin L."/>
            <person name="Pitluck S."/>
            <person name="Peters L."/>
            <person name="Kyrpides N."/>
            <person name="Mavromatis K."/>
            <person name="Ivanova N."/>
            <person name="Markowitz V."/>
            <person name="Cheng J.-F."/>
            <person name="Hugenholtz P."/>
            <person name="Woyke T."/>
            <person name="Wu D."/>
            <person name="Gronow S."/>
            <person name="Wellnitz S."/>
            <person name="Brambilla E."/>
            <person name="Klenk H.-P."/>
            <person name="Eisen J.A."/>
        </authorList>
    </citation>
    <scope>NUCLEOTIDE SEQUENCE [LARGE SCALE GENOMIC DNA]</scope>
    <source>
        <strain evidence="2 3">DSM 2985</strain>
    </source>
</reference>
<dbReference type="PATRIC" id="fig|907348.3.peg.134"/>
<feature type="domain" description="6-hydroxymethylpterin diphosphokinase MptE-like" evidence="1">
    <location>
        <begin position="187"/>
        <end position="362"/>
    </location>
</feature>
<dbReference type="PANTHER" id="PTHR41786">
    <property type="entry name" value="MOTILITY ACCESSORY FACTOR MAF"/>
    <property type="match status" value="1"/>
</dbReference>
<sequence length="561" mass="61315">METTKNESNDEKPRLVDTGRGFSVSYKGRLLYSKYAPEKAIEKTLDTLEIRAATIVLCASPALWHGIEKLCGKLGDDCLALGIETDKDLHDFAEAALEKKKAADSSLRAELLPLGMNGKIAEILSREISAGFRIPPVRRVIMIEMSGGAAFGKETYRMMLGAAEDAVSRFWKNRLTLTRFGRLFSRNTIRNIAKIPASVDFRDISGTVSKKILVLGAGEGTGKLIEEIGADKIGECLTIAVDAAVPALSANGIRIDAIVAVESQLAIEPSYIGARGHTNGTIVFADMSSRSQVADSTGGRLSFFASSYTKAEFLERLKKEDFFPPAIPPLGSVGLTATYIALLLRAGTEIPIAVAGLDFSFSAGRTHTAGTNAEETRLAKRTRLSSDGFFEAAFGNGARKKCGKNGDVYTDIALSSYAELFRSAFRAQTNLFDAGKSGLPLGIPDAGDYFWNFPRGNGILLKEKGKGKVQAERAAEKWLEDEERALERLRELLMFGNDVARCGKTAEEEIESIVSCREYLFLHFPDGYRCDTKNISFLKRIRTETDFFLKDIRKGISMLGK</sequence>
<evidence type="ECO:0000259" key="1">
    <source>
        <dbReference type="Pfam" id="PF01973"/>
    </source>
</evidence>
<proteinExistence type="predicted"/>
<keyword evidence="3" id="KW-1185">Reference proteome</keyword>
<accession>H7EH77</accession>